<name>A0ABU7BEB2_9TELE</name>
<protein>
    <submittedName>
        <fullName evidence="1">Uncharacterized protein</fullName>
    </submittedName>
</protein>
<evidence type="ECO:0000313" key="1">
    <source>
        <dbReference type="EMBL" id="MED6247963.1"/>
    </source>
</evidence>
<keyword evidence="2" id="KW-1185">Reference proteome</keyword>
<evidence type="ECO:0000313" key="2">
    <source>
        <dbReference type="Proteomes" id="UP001345963"/>
    </source>
</evidence>
<sequence length="138" mass="15715">MFSWVLGFGSVCDLNHQTLHLNLSSRKHLPLLPDAEICLGRVNPNLCCSVLGRALNVSLCCVGAPLYFWKHESSLLRLYNPNFVLLRSDCSRFSKQEQGSCGSWLKDERNQYRTRTEPAVRPSIHPSIHPVIIWLLLN</sequence>
<reference evidence="1 2" key="1">
    <citation type="submission" date="2021-07" db="EMBL/GenBank/DDBJ databases">
        <authorList>
            <person name="Palmer J.M."/>
        </authorList>
    </citation>
    <scope>NUCLEOTIDE SEQUENCE [LARGE SCALE GENOMIC DNA]</scope>
    <source>
        <strain evidence="1 2">AT_MEX2019</strain>
        <tissue evidence="1">Muscle</tissue>
    </source>
</reference>
<accession>A0ABU7BEB2</accession>
<organism evidence="1 2">
    <name type="scientific">Ataeniobius toweri</name>
    <dbReference type="NCBI Taxonomy" id="208326"/>
    <lineage>
        <taxon>Eukaryota</taxon>
        <taxon>Metazoa</taxon>
        <taxon>Chordata</taxon>
        <taxon>Craniata</taxon>
        <taxon>Vertebrata</taxon>
        <taxon>Euteleostomi</taxon>
        <taxon>Actinopterygii</taxon>
        <taxon>Neopterygii</taxon>
        <taxon>Teleostei</taxon>
        <taxon>Neoteleostei</taxon>
        <taxon>Acanthomorphata</taxon>
        <taxon>Ovalentaria</taxon>
        <taxon>Atherinomorphae</taxon>
        <taxon>Cyprinodontiformes</taxon>
        <taxon>Goodeidae</taxon>
        <taxon>Ataeniobius</taxon>
    </lineage>
</organism>
<gene>
    <name evidence="1" type="ORF">ATANTOWER_022401</name>
</gene>
<comment type="caution">
    <text evidence="1">The sequence shown here is derived from an EMBL/GenBank/DDBJ whole genome shotgun (WGS) entry which is preliminary data.</text>
</comment>
<proteinExistence type="predicted"/>
<dbReference type="EMBL" id="JAHUTI010049662">
    <property type="protein sequence ID" value="MED6247963.1"/>
    <property type="molecule type" value="Genomic_DNA"/>
</dbReference>
<dbReference type="Proteomes" id="UP001345963">
    <property type="component" value="Unassembled WGS sequence"/>
</dbReference>